<dbReference type="SUPFAM" id="SSF54236">
    <property type="entry name" value="Ubiquitin-like"/>
    <property type="match status" value="1"/>
</dbReference>
<dbReference type="Gene3D" id="3.10.20.90">
    <property type="entry name" value="Phosphatidylinositol 3-kinase Catalytic Subunit, Chain A, domain 1"/>
    <property type="match status" value="2"/>
</dbReference>
<feature type="domain" description="Rad60/SUMO-like" evidence="4">
    <location>
        <begin position="245"/>
        <end position="292"/>
    </location>
</feature>
<feature type="compositionally biased region" description="Polar residues" evidence="3">
    <location>
        <begin position="55"/>
        <end position="65"/>
    </location>
</feature>
<gene>
    <name evidence="5" type="ORF">MAR_009594</name>
</gene>
<feature type="region of interest" description="Disordered" evidence="3">
    <location>
        <begin position="36"/>
        <end position="95"/>
    </location>
</feature>
<evidence type="ECO:0000313" key="6">
    <source>
        <dbReference type="Proteomes" id="UP001164746"/>
    </source>
</evidence>
<dbReference type="InterPro" id="IPR052324">
    <property type="entry name" value="NFATC2-Int_DNA_Repair"/>
</dbReference>
<evidence type="ECO:0000313" key="5">
    <source>
        <dbReference type="EMBL" id="WAR03036.1"/>
    </source>
</evidence>
<feature type="compositionally biased region" description="Pro residues" evidence="3">
    <location>
        <begin position="73"/>
        <end position="82"/>
    </location>
</feature>
<evidence type="ECO:0000259" key="4">
    <source>
        <dbReference type="Pfam" id="PF11976"/>
    </source>
</evidence>
<proteinExistence type="predicted"/>
<organism evidence="5 6">
    <name type="scientific">Mya arenaria</name>
    <name type="common">Soft-shell clam</name>
    <dbReference type="NCBI Taxonomy" id="6604"/>
    <lineage>
        <taxon>Eukaryota</taxon>
        <taxon>Metazoa</taxon>
        <taxon>Spiralia</taxon>
        <taxon>Lophotrochozoa</taxon>
        <taxon>Mollusca</taxon>
        <taxon>Bivalvia</taxon>
        <taxon>Autobranchia</taxon>
        <taxon>Heteroconchia</taxon>
        <taxon>Euheterodonta</taxon>
        <taxon>Imparidentia</taxon>
        <taxon>Neoheterodontei</taxon>
        <taxon>Myida</taxon>
        <taxon>Myoidea</taxon>
        <taxon>Myidae</taxon>
        <taxon>Mya</taxon>
    </lineage>
</organism>
<evidence type="ECO:0000256" key="1">
    <source>
        <dbReference type="ARBA" id="ARBA00004123"/>
    </source>
</evidence>
<reference evidence="5" key="1">
    <citation type="submission" date="2022-11" db="EMBL/GenBank/DDBJ databases">
        <title>Centuries of genome instability and evolution in soft-shell clam transmissible cancer (bioRxiv).</title>
        <authorList>
            <person name="Hart S.F.M."/>
            <person name="Yonemitsu M.A."/>
            <person name="Giersch R.M."/>
            <person name="Beal B.F."/>
            <person name="Arriagada G."/>
            <person name="Davis B.W."/>
            <person name="Ostrander E.A."/>
            <person name="Goff S.P."/>
            <person name="Metzger M.J."/>
        </authorList>
    </citation>
    <scope>NUCLEOTIDE SEQUENCE</scope>
    <source>
        <strain evidence="5">MELC-2E11</strain>
        <tissue evidence="5">Siphon/mantle</tissue>
    </source>
</reference>
<dbReference type="Pfam" id="PF11976">
    <property type="entry name" value="Rad60-SLD"/>
    <property type="match status" value="1"/>
</dbReference>
<name>A0ABY7E253_MYAAR</name>
<evidence type="ECO:0000256" key="2">
    <source>
        <dbReference type="ARBA" id="ARBA00023242"/>
    </source>
</evidence>
<sequence length="301" mass="34151">MSEKHQLDSEDDDDEYVYSNCVTNFYKRMRETSLKEQMRLADDDDDEDVEEDLFNMSSSPERNTNSSLLVKSPTPPPSPPKQLPKKARNTKKRKQLQRAMECLSSDIRTAQSELVAANTSADYDVLVLEDEDSEQVTMRVAIQGDIERFTYKMDDPFENMMNMIKGTKACDRVMLVFNDCTISRHDTPRVVGYSVGDIITCHLLNGEESFMEDSHTDTSSDCVEIVVQSNFSRQKEVILAKIKCPMSAVLSEYASRIKTPAEDLVLNFDGDVVDVTLTPEDLEVEAGDIFDVKRNNVVIIR</sequence>
<dbReference type="InterPro" id="IPR022617">
    <property type="entry name" value="Rad60/SUMO-like_dom"/>
</dbReference>
<dbReference type="PANTHER" id="PTHR47187:SF1">
    <property type="entry name" value="NFATC2-INTERACTING PROTEIN"/>
    <property type="match status" value="1"/>
</dbReference>
<dbReference type="EMBL" id="CP111015">
    <property type="protein sequence ID" value="WAR03036.1"/>
    <property type="molecule type" value="Genomic_DNA"/>
</dbReference>
<accession>A0ABY7E253</accession>
<comment type="subcellular location">
    <subcellularLocation>
        <location evidence="1">Nucleus</location>
    </subcellularLocation>
</comment>
<protein>
    <submittedName>
        <fullName evidence="5">NF2IP-like protein</fullName>
    </submittedName>
</protein>
<keyword evidence="2" id="KW-0539">Nucleus</keyword>
<feature type="compositionally biased region" description="Basic residues" evidence="3">
    <location>
        <begin position="83"/>
        <end position="95"/>
    </location>
</feature>
<keyword evidence="6" id="KW-1185">Reference proteome</keyword>
<feature type="compositionally biased region" description="Acidic residues" evidence="3">
    <location>
        <begin position="42"/>
        <end position="53"/>
    </location>
</feature>
<dbReference type="CDD" id="cd01763">
    <property type="entry name" value="Ubl_SUMO_like"/>
    <property type="match status" value="1"/>
</dbReference>
<evidence type="ECO:0000256" key="3">
    <source>
        <dbReference type="SAM" id="MobiDB-lite"/>
    </source>
</evidence>
<dbReference type="Proteomes" id="UP001164746">
    <property type="component" value="Chromosome 4"/>
</dbReference>
<dbReference type="PANTHER" id="PTHR47187">
    <property type="entry name" value="NFATC2-INTERACTING PROTEIN"/>
    <property type="match status" value="1"/>
</dbReference>
<dbReference type="InterPro" id="IPR029071">
    <property type="entry name" value="Ubiquitin-like_domsf"/>
</dbReference>